<dbReference type="Proteomes" id="UP000741013">
    <property type="component" value="Unassembled WGS sequence"/>
</dbReference>
<evidence type="ECO:0000256" key="1">
    <source>
        <dbReference type="SAM" id="MobiDB-lite"/>
    </source>
</evidence>
<sequence>MSGDYAAELTGFEQRLLDGLREVRPEPPRRNWRPLVALAATAAVVVGAALVVPSVFDHPEPPAPPLAQPVAAKPFSYVRAVQGTLYVTMEGGGEVWSEVRAPAELWVSNAPASVRSVRLVLAPYQQFSCTSSVADSLCADWLGRHKELNHEPVDRMLPEAVYPVEPGETDLPDRIRPLFPDALVTDPALPAEPRALDARVAELARDWHQQHSKMIEPEARYLDQTRWHLLVEIAGKPTASPALRSAAIELASALPVGRTGTGTDRLGRPGTKLTFGHDSDLRTEVLFDPRTSTLLSIEEFSPVPPDTRRPPTPLHASDYTLFEQTATVSSPTERPQTR</sequence>
<feature type="transmembrane region" description="Helical" evidence="2">
    <location>
        <begin position="35"/>
        <end position="56"/>
    </location>
</feature>
<evidence type="ECO:0000313" key="4">
    <source>
        <dbReference type="Proteomes" id="UP000741013"/>
    </source>
</evidence>
<dbReference type="RefSeq" id="WP_209662165.1">
    <property type="nucleotide sequence ID" value="NZ_JAGGMS010000001.1"/>
</dbReference>
<feature type="region of interest" description="Disordered" evidence="1">
    <location>
        <begin position="299"/>
        <end position="338"/>
    </location>
</feature>
<proteinExistence type="predicted"/>
<protein>
    <recommendedName>
        <fullName evidence="5">CU044_5270 family protein</fullName>
    </recommendedName>
</protein>
<reference evidence="3 4" key="1">
    <citation type="submission" date="2021-03" db="EMBL/GenBank/DDBJ databases">
        <title>Sequencing the genomes of 1000 actinobacteria strains.</title>
        <authorList>
            <person name="Klenk H.-P."/>
        </authorList>
    </citation>
    <scope>NUCLEOTIDE SEQUENCE [LARGE SCALE GENOMIC DNA]</scope>
    <source>
        <strain evidence="3 4">DSM 45510</strain>
    </source>
</reference>
<keyword evidence="2" id="KW-0812">Transmembrane</keyword>
<feature type="compositionally biased region" description="Pro residues" evidence="1">
    <location>
        <begin position="302"/>
        <end position="313"/>
    </location>
</feature>
<accession>A0ABS4PGK4</accession>
<comment type="caution">
    <text evidence="3">The sequence shown here is derived from an EMBL/GenBank/DDBJ whole genome shotgun (WGS) entry which is preliminary data.</text>
</comment>
<feature type="compositionally biased region" description="Polar residues" evidence="1">
    <location>
        <begin position="322"/>
        <end position="338"/>
    </location>
</feature>
<name>A0ABS4PGK4_9PSEU</name>
<keyword evidence="2" id="KW-1133">Transmembrane helix</keyword>
<dbReference type="EMBL" id="JAGGMS010000001">
    <property type="protein sequence ID" value="MBP2178525.1"/>
    <property type="molecule type" value="Genomic_DNA"/>
</dbReference>
<keyword evidence="2" id="KW-0472">Membrane</keyword>
<evidence type="ECO:0000256" key="2">
    <source>
        <dbReference type="SAM" id="Phobius"/>
    </source>
</evidence>
<evidence type="ECO:0008006" key="5">
    <source>
        <dbReference type="Google" id="ProtNLM"/>
    </source>
</evidence>
<evidence type="ECO:0000313" key="3">
    <source>
        <dbReference type="EMBL" id="MBP2178525.1"/>
    </source>
</evidence>
<keyword evidence="4" id="KW-1185">Reference proteome</keyword>
<organism evidence="3 4">
    <name type="scientific">Amycolatopsis magusensis</name>
    <dbReference type="NCBI Taxonomy" id="882444"/>
    <lineage>
        <taxon>Bacteria</taxon>
        <taxon>Bacillati</taxon>
        <taxon>Actinomycetota</taxon>
        <taxon>Actinomycetes</taxon>
        <taxon>Pseudonocardiales</taxon>
        <taxon>Pseudonocardiaceae</taxon>
        <taxon>Amycolatopsis</taxon>
    </lineage>
</organism>
<gene>
    <name evidence="3" type="ORF">JOM49_000051</name>
</gene>